<dbReference type="PhylomeDB" id="A0A0G4ENS3"/>
<accession>A0A0G4ENS3</accession>
<dbReference type="AlphaFoldDB" id="A0A0G4ENS3"/>
<dbReference type="InParanoid" id="A0A0G4ENS3"/>
<protein>
    <submittedName>
        <fullName evidence="2">Uncharacterized protein</fullName>
    </submittedName>
</protein>
<name>A0A0G4ENS3_VITBC</name>
<dbReference type="Proteomes" id="UP000041254">
    <property type="component" value="Unassembled WGS sequence"/>
</dbReference>
<organism evidence="2 3">
    <name type="scientific">Vitrella brassicaformis (strain CCMP3155)</name>
    <dbReference type="NCBI Taxonomy" id="1169540"/>
    <lineage>
        <taxon>Eukaryota</taxon>
        <taxon>Sar</taxon>
        <taxon>Alveolata</taxon>
        <taxon>Colpodellida</taxon>
        <taxon>Vitrellaceae</taxon>
        <taxon>Vitrella</taxon>
    </lineage>
</organism>
<evidence type="ECO:0000313" key="3">
    <source>
        <dbReference type="Proteomes" id="UP000041254"/>
    </source>
</evidence>
<gene>
    <name evidence="2" type="ORF">Vbra_20592</name>
</gene>
<feature type="region of interest" description="Disordered" evidence="1">
    <location>
        <begin position="1"/>
        <end position="25"/>
    </location>
</feature>
<evidence type="ECO:0000256" key="1">
    <source>
        <dbReference type="SAM" id="MobiDB-lite"/>
    </source>
</evidence>
<dbReference type="EMBL" id="CDMY01000274">
    <property type="protein sequence ID" value="CEL98617.1"/>
    <property type="molecule type" value="Genomic_DNA"/>
</dbReference>
<evidence type="ECO:0000313" key="2">
    <source>
        <dbReference type="EMBL" id="CEL98617.1"/>
    </source>
</evidence>
<proteinExistence type="predicted"/>
<reference evidence="2 3" key="1">
    <citation type="submission" date="2014-11" db="EMBL/GenBank/DDBJ databases">
        <authorList>
            <person name="Zhu J."/>
            <person name="Qi W."/>
            <person name="Song R."/>
        </authorList>
    </citation>
    <scope>NUCLEOTIDE SEQUENCE [LARGE SCALE GENOMIC DNA]</scope>
</reference>
<keyword evidence="3" id="KW-1185">Reference proteome</keyword>
<sequence>MAEDKHEVNTDETSASATTPPYEPPVARLPEILLTTPICVKAEWVTDAIHSHETVEEIAKGMIKQLVEVGGSKKLGLSLPHRSGAAPAFRVSASVKKQGTRGRTKPATLFPIGTKGGASVACILRTFWEALAYRNALVEVIDRARATGVLPAVPSKTEVVRQLWQTYRLPARGDKMVWSDKTEGGVEMKETSIASLRL</sequence>
<dbReference type="VEuPathDB" id="CryptoDB:Vbra_20592"/>